<keyword evidence="3 5" id="KW-1133">Transmembrane helix</keyword>
<sequence>MTASTAIGDRSDRERRVGRIVKGVFLACAVLTVLITVGIIFTLLRDATTFFAQVPVVDFLTGTEWKPTQLTGDGEYKFGVLPLLSGTILITVVSAVIALPTGLAAALYLSEFASEQVRSVLKPALEILAGIPTIVYGYFALVYITPFLAWVGLPVDTFNALSASIVVGVMIIPMVSSISEDALSAVPDDLRQAAYGLGSTKFDTSVRVVVPAAISGIFSSFVLALSRAIGETMAVTVAAGQTPRMLSILNIDQNLLQSSETITAAMVNVAHAEGGGGTPAYYSMFALGLVLFVFTFSLNIGAEVIRDRLREEYR</sequence>
<organism evidence="8 9">
    <name type="scientific">Halopenitus malekzadehii</name>
    <dbReference type="NCBI Taxonomy" id="1267564"/>
    <lineage>
        <taxon>Archaea</taxon>
        <taxon>Methanobacteriati</taxon>
        <taxon>Methanobacteriota</taxon>
        <taxon>Stenosarchaea group</taxon>
        <taxon>Halobacteria</taxon>
        <taxon>Halobacteriales</taxon>
        <taxon>Haloferacaceae</taxon>
        <taxon>Halopenitus</taxon>
    </lineage>
</organism>
<dbReference type="NCBIfam" id="TIGR02138">
    <property type="entry name" value="phosphate_pstC"/>
    <property type="match status" value="1"/>
</dbReference>
<proteinExistence type="inferred from homology"/>
<dbReference type="EMBL" id="FNWU01000003">
    <property type="protein sequence ID" value="SEH50496.1"/>
    <property type="molecule type" value="Genomic_DNA"/>
</dbReference>
<dbReference type="STRING" id="1267564.SAMN05192561_103233"/>
<evidence type="ECO:0000259" key="7">
    <source>
        <dbReference type="PROSITE" id="PS50928"/>
    </source>
</evidence>
<comment type="similarity">
    <text evidence="6">Belongs to the binding-protein-dependent transport system permease family. CysTW subfamily.</text>
</comment>
<keyword evidence="4 5" id="KW-0472">Membrane</keyword>
<keyword evidence="6" id="KW-1003">Cell membrane</keyword>
<evidence type="ECO:0000256" key="1">
    <source>
        <dbReference type="ARBA" id="ARBA00004141"/>
    </source>
</evidence>
<dbReference type="SUPFAM" id="SSF161098">
    <property type="entry name" value="MetI-like"/>
    <property type="match status" value="1"/>
</dbReference>
<comment type="function">
    <text evidence="6">Part of the binding-protein-dependent transport system for phosphate; probably responsible for the translocation of the substrate across the membrane.</text>
</comment>
<evidence type="ECO:0000256" key="5">
    <source>
        <dbReference type="RuleBase" id="RU363032"/>
    </source>
</evidence>
<dbReference type="PANTHER" id="PTHR42727:SF1">
    <property type="entry name" value="PHOSPHATE TRANSPORT SYSTEM PERMEASE"/>
    <property type="match status" value="1"/>
</dbReference>
<evidence type="ECO:0000256" key="3">
    <source>
        <dbReference type="ARBA" id="ARBA00022989"/>
    </source>
</evidence>
<name>A0A1H6IN47_9EURY</name>
<evidence type="ECO:0000256" key="6">
    <source>
        <dbReference type="RuleBase" id="RU363054"/>
    </source>
</evidence>
<accession>A0A1H6IN47</accession>
<keyword evidence="5" id="KW-0813">Transport</keyword>
<keyword evidence="2 5" id="KW-0812">Transmembrane</keyword>
<dbReference type="GO" id="GO:0005315">
    <property type="term" value="F:phosphate transmembrane transporter activity"/>
    <property type="evidence" value="ECO:0007669"/>
    <property type="project" value="InterPro"/>
</dbReference>
<reference evidence="8 9" key="1">
    <citation type="submission" date="2016-10" db="EMBL/GenBank/DDBJ databases">
        <authorList>
            <person name="de Groot N.N."/>
        </authorList>
    </citation>
    <scope>NUCLEOTIDE SEQUENCE [LARGE SCALE GENOMIC DNA]</scope>
    <source>
        <strain evidence="8 9">IBRC-M10418</strain>
    </source>
</reference>
<dbReference type="InterPro" id="IPR011864">
    <property type="entry name" value="Phosphate_PstC"/>
</dbReference>
<protein>
    <recommendedName>
        <fullName evidence="6">Phosphate transport system permease protein</fullName>
    </recommendedName>
</protein>
<feature type="transmembrane region" description="Helical" evidence="5">
    <location>
        <begin position="208"/>
        <end position="229"/>
    </location>
</feature>
<keyword evidence="9" id="KW-1185">Reference proteome</keyword>
<dbReference type="Pfam" id="PF00528">
    <property type="entry name" value="BPD_transp_1"/>
    <property type="match status" value="1"/>
</dbReference>
<feature type="transmembrane region" description="Helical" evidence="5">
    <location>
        <begin position="129"/>
        <end position="151"/>
    </location>
</feature>
<evidence type="ECO:0000256" key="2">
    <source>
        <dbReference type="ARBA" id="ARBA00022692"/>
    </source>
</evidence>
<dbReference type="PANTHER" id="PTHR42727">
    <property type="entry name" value="PHOSPHATE TRANSPORT SYSTEM PERMEASE PROTEIN"/>
    <property type="match status" value="1"/>
</dbReference>
<feature type="domain" description="ABC transmembrane type-1" evidence="7">
    <location>
        <begin position="84"/>
        <end position="302"/>
    </location>
</feature>
<feature type="transmembrane region" description="Helical" evidence="5">
    <location>
        <begin position="83"/>
        <end position="109"/>
    </location>
</feature>
<dbReference type="Proteomes" id="UP000199215">
    <property type="component" value="Unassembled WGS sequence"/>
</dbReference>
<comment type="caution">
    <text evidence="6">Lacks conserved residue(s) required for the propagation of feature annotation.</text>
</comment>
<evidence type="ECO:0000313" key="9">
    <source>
        <dbReference type="Proteomes" id="UP000199215"/>
    </source>
</evidence>
<dbReference type="GO" id="GO:0006817">
    <property type="term" value="P:phosphate ion transport"/>
    <property type="evidence" value="ECO:0007669"/>
    <property type="project" value="UniProtKB-KW"/>
</dbReference>
<dbReference type="CDD" id="cd06261">
    <property type="entry name" value="TM_PBP2"/>
    <property type="match status" value="1"/>
</dbReference>
<comment type="subcellular location">
    <subcellularLocation>
        <location evidence="5">Cell membrane</location>
        <topology evidence="5">Multi-pass membrane protein</topology>
    </subcellularLocation>
    <subcellularLocation>
        <location evidence="1">Membrane</location>
        <topology evidence="1">Multi-pass membrane protein</topology>
    </subcellularLocation>
</comment>
<dbReference type="AlphaFoldDB" id="A0A1H6IN47"/>
<dbReference type="GO" id="GO:0005886">
    <property type="term" value="C:plasma membrane"/>
    <property type="evidence" value="ECO:0007669"/>
    <property type="project" value="UniProtKB-SubCell"/>
</dbReference>
<feature type="transmembrane region" description="Helical" evidence="5">
    <location>
        <begin position="281"/>
        <end position="305"/>
    </location>
</feature>
<dbReference type="OrthoDB" id="338493at2157"/>
<feature type="transmembrane region" description="Helical" evidence="5">
    <location>
        <begin position="20"/>
        <end position="44"/>
    </location>
</feature>
<dbReference type="InterPro" id="IPR000515">
    <property type="entry name" value="MetI-like"/>
</dbReference>
<evidence type="ECO:0000256" key="4">
    <source>
        <dbReference type="ARBA" id="ARBA00023136"/>
    </source>
</evidence>
<dbReference type="PROSITE" id="PS50928">
    <property type="entry name" value="ABC_TM1"/>
    <property type="match status" value="1"/>
</dbReference>
<keyword evidence="6" id="KW-0592">Phosphate transport</keyword>
<gene>
    <name evidence="8" type="ORF">SAMN05192561_103233</name>
</gene>
<dbReference type="RefSeq" id="WP_092816792.1">
    <property type="nucleotide sequence ID" value="NZ_FNWU01000003.1"/>
</dbReference>
<evidence type="ECO:0000313" key="8">
    <source>
        <dbReference type="EMBL" id="SEH50496.1"/>
    </source>
</evidence>
<dbReference type="Gene3D" id="1.10.3720.10">
    <property type="entry name" value="MetI-like"/>
    <property type="match status" value="1"/>
</dbReference>
<dbReference type="InterPro" id="IPR035906">
    <property type="entry name" value="MetI-like_sf"/>
</dbReference>